<evidence type="ECO:0000256" key="1">
    <source>
        <dbReference type="SAM" id="MobiDB-lite"/>
    </source>
</evidence>
<feature type="compositionally biased region" description="Polar residues" evidence="1">
    <location>
        <begin position="61"/>
        <end position="82"/>
    </location>
</feature>
<dbReference type="EMBL" id="GBRH01221392">
    <property type="protein sequence ID" value="JAD76503.1"/>
    <property type="molecule type" value="Transcribed_RNA"/>
</dbReference>
<sequence>MTVQLNYYCIQNLTKPLLVLLQLQERSMERRPELGPQPYPTWGWQMQGSLHMPLHHSAASSGFSTAVGTNAGNGPLPSQQPAPFSDHQFYFPPTA</sequence>
<feature type="region of interest" description="Disordered" evidence="1">
    <location>
        <begin position="61"/>
        <end position="95"/>
    </location>
</feature>
<reference evidence="2" key="1">
    <citation type="submission" date="2014-09" db="EMBL/GenBank/DDBJ databases">
        <authorList>
            <person name="Magalhaes I.L.F."/>
            <person name="Oliveira U."/>
            <person name="Santos F.R."/>
            <person name="Vidigal T.H.D.A."/>
            <person name="Brescovit A.D."/>
            <person name="Santos A.J."/>
        </authorList>
    </citation>
    <scope>NUCLEOTIDE SEQUENCE</scope>
    <source>
        <tissue evidence="2">Shoot tissue taken approximately 20 cm above the soil surface</tissue>
    </source>
</reference>
<accession>A0A0A9CPY6</accession>
<dbReference type="AlphaFoldDB" id="A0A0A9CPY6"/>
<proteinExistence type="predicted"/>
<name>A0A0A9CPY6_ARUDO</name>
<reference evidence="2" key="2">
    <citation type="journal article" date="2015" name="Data Brief">
        <title>Shoot transcriptome of the giant reed, Arundo donax.</title>
        <authorList>
            <person name="Barrero R.A."/>
            <person name="Guerrero F.D."/>
            <person name="Moolhuijzen P."/>
            <person name="Goolsby J.A."/>
            <person name="Tidwell J."/>
            <person name="Bellgard S.E."/>
            <person name="Bellgard M.I."/>
        </authorList>
    </citation>
    <scope>NUCLEOTIDE SEQUENCE</scope>
    <source>
        <tissue evidence="2">Shoot tissue taken approximately 20 cm above the soil surface</tissue>
    </source>
</reference>
<evidence type="ECO:0000313" key="2">
    <source>
        <dbReference type="EMBL" id="JAD76503.1"/>
    </source>
</evidence>
<organism evidence="2">
    <name type="scientific">Arundo donax</name>
    <name type="common">Giant reed</name>
    <name type="synonym">Donax arundinaceus</name>
    <dbReference type="NCBI Taxonomy" id="35708"/>
    <lineage>
        <taxon>Eukaryota</taxon>
        <taxon>Viridiplantae</taxon>
        <taxon>Streptophyta</taxon>
        <taxon>Embryophyta</taxon>
        <taxon>Tracheophyta</taxon>
        <taxon>Spermatophyta</taxon>
        <taxon>Magnoliopsida</taxon>
        <taxon>Liliopsida</taxon>
        <taxon>Poales</taxon>
        <taxon>Poaceae</taxon>
        <taxon>PACMAD clade</taxon>
        <taxon>Arundinoideae</taxon>
        <taxon>Arundineae</taxon>
        <taxon>Arundo</taxon>
    </lineage>
</organism>
<protein>
    <submittedName>
        <fullName evidence="2">Ids1</fullName>
    </submittedName>
</protein>